<dbReference type="PANTHER" id="PTHR28047:SF5">
    <property type="entry name" value="PROTEIN DCG1"/>
    <property type="match status" value="1"/>
</dbReference>
<keyword evidence="3" id="KW-1185">Reference proteome</keyword>
<gene>
    <name evidence="2" type="ORF">DWE98_20515</name>
</gene>
<dbReference type="AlphaFoldDB" id="A0A370L1Z9"/>
<organism evidence="2 3">
    <name type="scientific">Bosea caraganae</name>
    <dbReference type="NCBI Taxonomy" id="2763117"/>
    <lineage>
        <taxon>Bacteria</taxon>
        <taxon>Pseudomonadati</taxon>
        <taxon>Pseudomonadota</taxon>
        <taxon>Alphaproteobacteria</taxon>
        <taxon>Hyphomicrobiales</taxon>
        <taxon>Boseaceae</taxon>
        <taxon>Bosea</taxon>
    </lineage>
</organism>
<dbReference type="EMBL" id="QQTP01000012">
    <property type="protein sequence ID" value="RDJ21422.1"/>
    <property type="molecule type" value="Genomic_DNA"/>
</dbReference>
<dbReference type="OrthoDB" id="7774147at2"/>
<dbReference type="InterPro" id="IPR053714">
    <property type="entry name" value="Iso_Racemase_Enz_sf"/>
</dbReference>
<accession>A0A370L1Z9</accession>
<dbReference type="Gene3D" id="3.40.50.12500">
    <property type="match status" value="1"/>
</dbReference>
<evidence type="ECO:0000256" key="1">
    <source>
        <dbReference type="ARBA" id="ARBA00038414"/>
    </source>
</evidence>
<dbReference type="RefSeq" id="WP_114831170.1">
    <property type="nucleotide sequence ID" value="NZ_QQTO01000033.1"/>
</dbReference>
<evidence type="ECO:0000313" key="3">
    <source>
        <dbReference type="Proteomes" id="UP000255207"/>
    </source>
</evidence>
<protein>
    <submittedName>
        <fullName evidence="2">Hydrogenase expression protein HupH</fullName>
    </submittedName>
</protein>
<evidence type="ECO:0000313" key="2">
    <source>
        <dbReference type="EMBL" id="RDJ21422.1"/>
    </source>
</evidence>
<dbReference type="Proteomes" id="UP000255207">
    <property type="component" value="Unassembled WGS sequence"/>
</dbReference>
<comment type="similarity">
    <text evidence="1">Belongs to the HyuE racemase family.</text>
</comment>
<dbReference type="Pfam" id="PF01177">
    <property type="entry name" value="Asp_Glu_race"/>
    <property type="match status" value="1"/>
</dbReference>
<name>A0A370L1Z9_9HYPH</name>
<sequence>MTERDLRSQAASRLVLINPNTNAATTEAMRAIAQEAAPDGVVVEGLTAPHGAPLITHAQALAVAGEAVLALAEGIAAAPPAGVIVSAFGDPGLEALRRRLPCPVTGIAEAAMLEAAAGGRSFAVVTTTPDLVASIEAMAIAYGHGPRFRGVALTKGDVHAVMSDPQRLVDALAEACGEAIDRWQAQALVIGGGPLAQAAKALSGRFGVPVVAPIPAAVRLALLRQVK</sequence>
<dbReference type="PANTHER" id="PTHR28047">
    <property type="entry name" value="PROTEIN DCG1"/>
    <property type="match status" value="1"/>
</dbReference>
<comment type="caution">
    <text evidence="2">The sequence shown here is derived from an EMBL/GenBank/DDBJ whole genome shotgun (WGS) entry which is preliminary data.</text>
</comment>
<dbReference type="InterPro" id="IPR015942">
    <property type="entry name" value="Asp/Glu/hydantoin_racemase"/>
</dbReference>
<dbReference type="GO" id="GO:0047661">
    <property type="term" value="F:amino-acid racemase activity"/>
    <property type="evidence" value="ECO:0007669"/>
    <property type="project" value="InterPro"/>
</dbReference>
<dbReference type="InterPro" id="IPR052186">
    <property type="entry name" value="Hydantoin_racemase-like"/>
</dbReference>
<proteinExistence type="inferred from homology"/>
<reference evidence="3" key="1">
    <citation type="submission" date="2018-07" db="EMBL/GenBank/DDBJ databases">
        <authorList>
            <person name="Safronova V.I."/>
            <person name="Chirak E.R."/>
            <person name="Sazanova A.L."/>
        </authorList>
    </citation>
    <scope>NUCLEOTIDE SEQUENCE [LARGE SCALE GENOMIC DNA]</scope>
    <source>
        <strain evidence="3">RCAM04685</strain>
    </source>
</reference>